<reference evidence="2 3" key="1">
    <citation type="submission" date="2015-04" db="EMBL/GenBank/DDBJ databases">
        <title>The draft genome sequence of Roseovarius sp.R12b.</title>
        <authorList>
            <person name="Li G."/>
            <person name="Lai Q."/>
            <person name="Shao Z."/>
            <person name="Yan P."/>
        </authorList>
    </citation>
    <scope>NUCLEOTIDE SEQUENCE [LARGE SCALE GENOMIC DNA]</scope>
    <source>
        <strain evidence="2 3">R12B</strain>
    </source>
</reference>
<keyword evidence="3" id="KW-1185">Reference proteome</keyword>
<dbReference type="PATRIC" id="fig|1641875.4.peg.2031"/>
<comment type="caution">
    <text evidence="2">The sequence shown here is derived from an EMBL/GenBank/DDBJ whole genome shotgun (WGS) entry which is preliminary data.</text>
</comment>
<dbReference type="Pfam" id="PF18733">
    <property type="entry name" value="HEPN_LA2681"/>
    <property type="match status" value="1"/>
</dbReference>
<evidence type="ECO:0000259" key="1">
    <source>
        <dbReference type="Pfam" id="PF18733"/>
    </source>
</evidence>
<accession>A0A0T5NQU0</accession>
<dbReference type="EMBL" id="LAXJ01000023">
    <property type="protein sequence ID" value="KRS11086.1"/>
    <property type="molecule type" value="Genomic_DNA"/>
</dbReference>
<feature type="domain" description="LA2681-like HEPN" evidence="1">
    <location>
        <begin position="258"/>
        <end position="467"/>
    </location>
</feature>
<gene>
    <name evidence="2" type="ORF">XM53_17620</name>
</gene>
<proteinExistence type="predicted"/>
<sequence length="492" mass="56744">MNIELDELALRIDDAALEGRSEELRRIDAICKKKLAASTDLDALLHYFRANIYAALQDAEEPRSWAWRQPNRERQILYLRRARTARTFAQISLTRRAQIGTNLANNMNTFGRPVEALRIYETVLRESPNFAMAIANRGLARLTLARMIYDDGHRAVLAAHAWQDFERVLNGDVEWDGDYPEMRAAVSEQAAQVRDAVDVEAVLAETDMHAWQVGQGEERIYRERMLEMGLFLNPLVVIGPYPIAALDPLHLPSHTYGLEEPPHYLRWYNQLKQEFVAARLLFHEAVEGPPFEDRGRHFADDGTHLIDTLDYPEFSIGAEKLRLSFRTAYGLLDKIAGFLNTFFKLGRRPNQVDLRGIWYKDPRRRDALAVPFHDRPNLALRGLYWLSFDILGSRGSHDDSIEPTAAHLSSLRNLLEHRCLVLCSEFALHDDSPIDREELTVFQRHTVRMLQLAHEALILLSLAMYEEERRRDRGSDAVSVPLYLPKYDTRRH</sequence>
<dbReference type="Proteomes" id="UP000051295">
    <property type="component" value="Unassembled WGS sequence"/>
</dbReference>
<dbReference type="InterPro" id="IPR040826">
    <property type="entry name" value="HEPN_LA2681"/>
</dbReference>
<organism evidence="2 3">
    <name type="scientific">Roseovarius atlanticus</name>
    <dbReference type="NCBI Taxonomy" id="1641875"/>
    <lineage>
        <taxon>Bacteria</taxon>
        <taxon>Pseudomonadati</taxon>
        <taxon>Pseudomonadota</taxon>
        <taxon>Alphaproteobacteria</taxon>
        <taxon>Rhodobacterales</taxon>
        <taxon>Roseobacteraceae</taxon>
        <taxon>Roseovarius</taxon>
    </lineage>
</organism>
<dbReference type="InterPro" id="IPR011990">
    <property type="entry name" value="TPR-like_helical_dom_sf"/>
</dbReference>
<evidence type="ECO:0000313" key="3">
    <source>
        <dbReference type="Proteomes" id="UP000051295"/>
    </source>
</evidence>
<evidence type="ECO:0000313" key="2">
    <source>
        <dbReference type="EMBL" id="KRS11086.1"/>
    </source>
</evidence>
<dbReference type="STRING" id="1641875.XM53_17620"/>
<protein>
    <recommendedName>
        <fullName evidence="1">LA2681-like HEPN domain-containing protein</fullName>
    </recommendedName>
</protein>
<name>A0A0T5NQU0_9RHOB</name>
<dbReference type="AlphaFoldDB" id="A0A0T5NQU0"/>
<dbReference type="SUPFAM" id="SSF48452">
    <property type="entry name" value="TPR-like"/>
    <property type="match status" value="1"/>
</dbReference>